<dbReference type="EMBL" id="JACVVK020000009">
    <property type="protein sequence ID" value="KAK7505784.1"/>
    <property type="molecule type" value="Genomic_DNA"/>
</dbReference>
<evidence type="ECO:0000313" key="2">
    <source>
        <dbReference type="Proteomes" id="UP001519460"/>
    </source>
</evidence>
<name>A0ABD0M1V1_9CAEN</name>
<organism evidence="1 2">
    <name type="scientific">Batillaria attramentaria</name>
    <dbReference type="NCBI Taxonomy" id="370345"/>
    <lineage>
        <taxon>Eukaryota</taxon>
        <taxon>Metazoa</taxon>
        <taxon>Spiralia</taxon>
        <taxon>Lophotrochozoa</taxon>
        <taxon>Mollusca</taxon>
        <taxon>Gastropoda</taxon>
        <taxon>Caenogastropoda</taxon>
        <taxon>Sorbeoconcha</taxon>
        <taxon>Cerithioidea</taxon>
        <taxon>Batillariidae</taxon>
        <taxon>Batillaria</taxon>
    </lineage>
</organism>
<evidence type="ECO:0000313" key="1">
    <source>
        <dbReference type="EMBL" id="KAK7505784.1"/>
    </source>
</evidence>
<comment type="caution">
    <text evidence="1">The sequence shown here is derived from an EMBL/GenBank/DDBJ whole genome shotgun (WGS) entry which is preliminary data.</text>
</comment>
<keyword evidence="2" id="KW-1185">Reference proteome</keyword>
<dbReference type="AlphaFoldDB" id="A0ABD0M1V1"/>
<sequence length="162" mass="17981">MEHKSTGGLSGFNRDMRINRHGVENGLHQSWGNNTQTPFCFAPIGLISHKHIAKQHYNGNFLGFSTPQTKKTTSLYSRTLQISHRICEGYEPKREKICIKTEICRYANESATRWSHGTKTEPGSISEQTAQIQLSSPAAVTYSWSGLRTRSAVLPGWASGGS</sequence>
<protein>
    <submittedName>
        <fullName evidence="1">Uncharacterized protein</fullName>
    </submittedName>
</protein>
<accession>A0ABD0M1V1</accession>
<proteinExistence type="predicted"/>
<gene>
    <name evidence="1" type="ORF">BaRGS_00003055</name>
</gene>
<dbReference type="Proteomes" id="UP001519460">
    <property type="component" value="Unassembled WGS sequence"/>
</dbReference>
<reference evidence="1 2" key="1">
    <citation type="journal article" date="2023" name="Sci. Data">
        <title>Genome assembly of the Korean intertidal mud-creeper Batillaria attramentaria.</title>
        <authorList>
            <person name="Patra A.K."/>
            <person name="Ho P.T."/>
            <person name="Jun S."/>
            <person name="Lee S.J."/>
            <person name="Kim Y."/>
            <person name="Won Y.J."/>
        </authorList>
    </citation>
    <scope>NUCLEOTIDE SEQUENCE [LARGE SCALE GENOMIC DNA]</scope>
    <source>
        <strain evidence="1">Wonlab-2016</strain>
    </source>
</reference>